<dbReference type="Pfam" id="PF00294">
    <property type="entry name" value="PfkB"/>
    <property type="match status" value="1"/>
</dbReference>
<keyword evidence="3" id="KW-0547">Nucleotide-binding</keyword>
<evidence type="ECO:0000256" key="2">
    <source>
        <dbReference type="ARBA" id="ARBA00022679"/>
    </source>
</evidence>
<evidence type="ECO:0000256" key="3">
    <source>
        <dbReference type="ARBA" id="ARBA00022741"/>
    </source>
</evidence>
<accession>A0ABQ6K5T9</accession>
<evidence type="ECO:0000313" key="7">
    <source>
        <dbReference type="EMBL" id="GMA95996.1"/>
    </source>
</evidence>
<evidence type="ECO:0000259" key="6">
    <source>
        <dbReference type="Pfam" id="PF00294"/>
    </source>
</evidence>
<protein>
    <recommendedName>
        <fullName evidence="6">Carbohydrate kinase PfkB domain-containing protein</fullName>
    </recommendedName>
</protein>
<dbReference type="InterPro" id="IPR029056">
    <property type="entry name" value="Ribokinase-like"/>
</dbReference>
<organism evidence="7 8">
    <name type="scientific">Pseudolysinimonas kribbensis</name>
    <dbReference type="NCBI Taxonomy" id="433641"/>
    <lineage>
        <taxon>Bacteria</taxon>
        <taxon>Bacillati</taxon>
        <taxon>Actinomycetota</taxon>
        <taxon>Actinomycetes</taxon>
        <taxon>Micrococcales</taxon>
        <taxon>Microbacteriaceae</taxon>
        <taxon>Pseudolysinimonas</taxon>
    </lineage>
</organism>
<name>A0ABQ6K5T9_9MICO</name>
<sequence length="318" mass="32759">MPAPRVACLGEALIVLVAGRPGPLEESADFERSIGGAELNTAIGLVAAGIPSALLTAVGDDGFGRHLVARASQLGVDTSAVRVDPARATGMYVKERGGGTGAATDLPLGASRMHYYRAGSAASALGPEYLDEASVRAILDGVQAVHVTGITPALSPTTLELTRALRSAAPRALLAFDANWRPALWRGREREGADVLRELAAGSDLVLLGEEEARIIVGSDDPDAVRRALPAPRRLVLKHDGGAVTAFDGPVSRRLRPDAVTITEAIGAGDAFAAGYLAAILDDGDLDAALAGGHRLAERVLRSTHDHAAHDPAGAVIP</sequence>
<dbReference type="InterPro" id="IPR050306">
    <property type="entry name" value="PfkB_Carbo_kinase"/>
</dbReference>
<dbReference type="PANTHER" id="PTHR43085:SF1">
    <property type="entry name" value="PSEUDOURIDINE KINASE-RELATED"/>
    <property type="match status" value="1"/>
</dbReference>
<dbReference type="Proteomes" id="UP001157034">
    <property type="component" value="Unassembled WGS sequence"/>
</dbReference>
<feature type="domain" description="Carbohydrate kinase PfkB" evidence="6">
    <location>
        <begin position="5"/>
        <end position="303"/>
    </location>
</feature>
<dbReference type="CDD" id="cd01166">
    <property type="entry name" value="KdgK"/>
    <property type="match status" value="1"/>
</dbReference>
<keyword evidence="5" id="KW-0067">ATP-binding</keyword>
<gene>
    <name evidence="7" type="ORF">GCM10025881_28200</name>
</gene>
<keyword evidence="4" id="KW-0418">Kinase</keyword>
<dbReference type="InterPro" id="IPR011611">
    <property type="entry name" value="PfkB_dom"/>
</dbReference>
<comment type="caution">
    <text evidence="7">The sequence shown here is derived from an EMBL/GenBank/DDBJ whole genome shotgun (WGS) entry which is preliminary data.</text>
</comment>
<evidence type="ECO:0000313" key="8">
    <source>
        <dbReference type="Proteomes" id="UP001157034"/>
    </source>
</evidence>
<dbReference type="Gene3D" id="3.40.1190.20">
    <property type="match status" value="1"/>
</dbReference>
<evidence type="ECO:0000256" key="1">
    <source>
        <dbReference type="ARBA" id="ARBA00010688"/>
    </source>
</evidence>
<dbReference type="RefSeq" id="WP_284254663.1">
    <property type="nucleotide sequence ID" value="NZ_BAAAQO010000004.1"/>
</dbReference>
<dbReference type="SUPFAM" id="SSF53613">
    <property type="entry name" value="Ribokinase-like"/>
    <property type="match status" value="1"/>
</dbReference>
<dbReference type="EMBL" id="BSVB01000001">
    <property type="protein sequence ID" value="GMA95996.1"/>
    <property type="molecule type" value="Genomic_DNA"/>
</dbReference>
<evidence type="ECO:0000256" key="4">
    <source>
        <dbReference type="ARBA" id="ARBA00022777"/>
    </source>
</evidence>
<keyword evidence="2" id="KW-0808">Transferase</keyword>
<comment type="similarity">
    <text evidence="1">Belongs to the carbohydrate kinase PfkB family.</text>
</comment>
<proteinExistence type="inferred from homology"/>
<reference evidence="8" key="1">
    <citation type="journal article" date="2019" name="Int. J. Syst. Evol. Microbiol.">
        <title>The Global Catalogue of Microorganisms (GCM) 10K type strain sequencing project: providing services to taxonomists for standard genome sequencing and annotation.</title>
        <authorList>
            <consortium name="The Broad Institute Genomics Platform"/>
            <consortium name="The Broad Institute Genome Sequencing Center for Infectious Disease"/>
            <person name="Wu L."/>
            <person name="Ma J."/>
        </authorList>
    </citation>
    <scope>NUCLEOTIDE SEQUENCE [LARGE SCALE GENOMIC DNA]</scope>
    <source>
        <strain evidence="8">NBRC 108894</strain>
    </source>
</reference>
<keyword evidence="8" id="KW-1185">Reference proteome</keyword>
<dbReference type="PANTHER" id="PTHR43085">
    <property type="entry name" value="HEXOKINASE FAMILY MEMBER"/>
    <property type="match status" value="1"/>
</dbReference>
<evidence type="ECO:0000256" key="5">
    <source>
        <dbReference type="ARBA" id="ARBA00022840"/>
    </source>
</evidence>